<evidence type="ECO:0008006" key="4">
    <source>
        <dbReference type="Google" id="ProtNLM"/>
    </source>
</evidence>
<keyword evidence="3" id="KW-1185">Reference proteome</keyword>
<organism evidence="2 3">
    <name type="scientific">Aldrovandia affinis</name>
    <dbReference type="NCBI Taxonomy" id="143900"/>
    <lineage>
        <taxon>Eukaryota</taxon>
        <taxon>Metazoa</taxon>
        <taxon>Chordata</taxon>
        <taxon>Craniata</taxon>
        <taxon>Vertebrata</taxon>
        <taxon>Euteleostomi</taxon>
        <taxon>Actinopterygii</taxon>
        <taxon>Neopterygii</taxon>
        <taxon>Teleostei</taxon>
        <taxon>Notacanthiformes</taxon>
        <taxon>Halosauridae</taxon>
        <taxon>Aldrovandia</taxon>
    </lineage>
</organism>
<feature type="region of interest" description="Disordered" evidence="1">
    <location>
        <begin position="937"/>
        <end position="1020"/>
    </location>
</feature>
<evidence type="ECO:0000256" key="1">
    <source>
        <dbReference type="SAM" id="MobiDB-lite"/>
    </source>
</evidence>
<dbReference type="PANTHER" id="PTHR22028">
    <property type="entry name" value="SFI1 SPINDLE BODY DOMAIN-CONTAINING PROTEIN-RELATED"/>
    <property type="match status" value="1"/>
</dbReference>
<accession>A0AAD7T496</accession>
<dbReference type="GO" id="GO:0019902">
    <property type="term" value="F:phosphatase binding"/>
    <property type="evidence" value="ECO:0007669"/>
    <property type="project" value="TreeGrafter"/>
</dbReference>
<sequence>MEAGMPVTVLTGRVEYRARNACNRGGRLKDLKTRNLMQKFLYLWIQKTFGRVRPSQARSRYRQRVLQRAFEGWREEWWMARREWRLCVRADCHYRYRLYNQVFINWKQYVSTRRERKERLNKAASYGEGRRQCLAWERWLVYLQVQRIKRSMQESAQQQRENTALRSAWMLWRSRLQWRDRERVLEDRALQHWALALQSRAWLLWREGYLQACVLREGEARATLHHHHRVLRGAVLSWAGYLHYRRAKREQTVLNEHQRRYMVLRRYWCTWRDVCWHRHDQKTKWQAASAWAQRSTQLRVLHRWKGYTQQCLTQAERERCAGEQHARHLMALGLRILTLNVTQRKARRVNNNVAIQQHRHTVIARFWRLWEERSEEAEERTQQPQKETALTRRSMTLLKSAMHCWRRRLAERRIVQQMELRADRWFAESALPQCFHTWEEFVTQERKTREMRGVAETHVRQRTYTWAFCTWWARSEEQRDKRLAERMAVLHADHSTLLRAWVHWCSRVHCEREEREKHEAAVRLYLNTLLQHTLRDWRHNTVLIQSGREREQRAAGRGQRLLAQRAWMGWREYIQYRREKMRSLEKADHFYQCKLLAHTLQGWKEYHRRAQLANHIAGERQRRQHQSLLRKAMHTWQENVALLMGEKNKERRATERYQRTLLSKVLLAWKEAAACTVLSRQRQEEAVRGGQAHLQRVRLLQVFQRWRQAGREAQQERLSTEKAQRHHHTALLRTSFRAWSWQPHQHRHRRVMLAQANWLLQQRTCLQYFALWKRQLQLRRHEAELTEVALWHWSVTLQTKVIEAWRFWVWECRRKEARLARAARFHREQLLREGVARVLSYSADMGSVRANLALHSQERGARRLQSVVWRCAMRWKRRALGEPGGGTGGRHKKSVSFHLPLPVSKSGDSRGEDLTQGSADHTPDQLFLVRASRLQPRRSEHLWDSPDTEPTRKPVPSAHTQHVPSQEHRSAQVSSSLPAHLIPLPPTAPASLCPAAPGQEARSDGQHQPPNQEVLLPPSSFMVSGQHSSLLLSRPQCDSDVLLSPKRFTCPAAAPTAAVCEGGDEEEEMGNRRSVALTNELLRIQREMQRYQHEKKQLQSWHSLAEVLKAWLQTSAGEDEDKEERRTTRLELEELEARIGWLTPRLEQEKQAMQCYAARIRSIASRLQEEEEGT</sequence>
<reference evidence="2" key="1">
    <citation type="journal article" date="2023" name="Science">
        <title>Genome structures resolve the early diversification of teleost fishes.</title>
        <authorList>
            <person name="Parey E."/>
            <person name="Louis A."/>
            <person name="Montfort J."/>
            <person name="Bouchez O."/>
            <person name="Roques C."/>
            <person name="Iampietro C."/>
            <person name="Lluch J."/>
            <person name="Castinel A."/>
            <person name="Donnadieu C."/>
            <person name="Desvignes T."/>
            <person name="Floi Bucao C."/>
            <person name="Jouanno E."/>
            <person name="Wen M."/>
            <person name="Mejri S."/>
            <person name="Dirks R."/>
            <person name="Jansen H."/>
            <person name="Henkel C."/>
            <person name="Chen W.J."/>
            <person name="Zahm M."/>
            <person name="Cabau C."/>
            <person name="Klopp C."/>
            <person name="Thompson A.W."/>
            <person name="Robinson-Rechavi M."/>
            <person name="Braasch I."/>
            <person name="Lecointre G."/>
            <person name="Bobe J."/>
            <person name="Postlethwait J.H."/>
            <person name="Berthelot C."/>
            <person name="Roest Crollius H."/>
            <person name="Guiguen Y."/>
        </authorList>
    </citation>
    <scope>NUCLEOTIDE SEQUENCE</scope>
    <source>
        <strain evidence="2">NC1722</strain>
    </source>
</reference>
<proteinExistence type="predicted"/>
<dbReference type="InterPro" id="IPR052270">
    <property type="entry name" value="CACF_protein"/>
</dbReference>
<name>A0AAD7T496_9TELE</name>
<gene>
    <name evidence="2" type="ORF">AAFF_G00066660</name>
</gene>
<evidence type="ECO:0000313" key="3">
    <source>
        <dbReference type="Proteomes" id="UP001221898"/>
    </source>
</evidence>
<feature type="compositionally biased region" description="Basic and acidic residues" evidence="1">
    <location>
        <begin position="937"/>
        <end position="952"/>
    </location>
</feature>
<dbReference type="AlphaFoldDB" id="A0AAD7T496"/>
<dbReference type="Proteomes" id="UP001221898">
    <property type="component" value="Unassembled WGS sequence"/>
</dbReference>
<dbReference type="PANTHER" id="PTHR22028:SF4">
    <property type="entry name" value="PROTEIN SFI1 HOMOLOG"/>
    <property type="match status" value="1"/>
</dbReference>
<dbReference type="EMBL" id="JAINUG010000014">
    <property type="protein sequence ID" value="KAJ8414068.1"/>
    <property type="molecule type" value="Genomic_DNA"/>
</dbReference>
<protein>
    <recommendedName>
        <fullName evidence="4">Protein SFI1 homolog</fullName>
    </recommendedName>
</protein>
<evidence type="ECO:0000313" key="2">
    <source>
        <dbReference type="EMBL" id="KAJ8414068.1"/>
    </source>
</evidence>
<feature type="region of interest" description="Disordered" evidence="1">
    <location>
        <begin position="880"/>
        <end position="925"/>
    </location>
</feature>
<comment type="caution">
    <text evidence="2">The sequence shown here is derived from an EMBL/GenBank/DDBJ whole genome shotgun (WGS) entry which is preliminary data.</text>
</comment>